<evidence type="ECO:0000313" key="5">
    <source>
        <dbReference type="Proteomes" id="UP000185479"/>
    </source>
</evidence>
<name>A0A1L7CKK3_CORFL</name>
<dbReference type="Proteomes" id="UP000185479">
    <property type="component" value="Chromosome"/>
</dbReference>
<keyword evidence="5" id="KW-1185">Reference proteome</keyword>
<dbReference type="GeneID" id="82879852"/>
<dbReference type="OrthoDB" id="3415124at2"/>
<evidence type="ECO:0000313" key="3">
    <source>
        <dbReference type="EMBL" id="APT86406.1"/>
    </source>
</evidence>
<organism evidence="3 5">
    <name type="scientific">Corynebacterium flavescens</name>
    <dbReference type="NCBI Taxonomy" id="28028"/>
    <lineage>
        <taxon>Bacteria</taxon>
        <taxon>Bacillati</taxon>
        <taxon>Actinomycetota</taxon>
        <taxon>Actinomycetes</taxon>
        <taxon>Mycobacteriales</taxon>
        <taxon>Corynebacteriaceae</taxon>
        <taxon>Corynebacterium</taxon>
    </lineage>
</organism>
<dbReference type="InterPro" id="IPR032830">
    <property type="entry name" value="XPB/Ssl2_N"/>
</dbReference>
<sequence length="690" mass="74113">MTQSISAPSFRDWLSQRTNSELAKLLGNRPDALVPLPPSFASLATRLSLRSSLARALADCNAQQLAVLEEIARRGGELEEVADPNPQVTRELKARGLVFGEVMIPRELMPALPTRWSLLDQLTADPQAIADLPADEAHIVRTLDASGGLGTSRDADPAADPLRPIPRLIAKGLLQRVDSSTVRLPQAIHRALHGLYPEAIPLQPTGRMGDAPMEGSAEADQAGAAAGLEVVRGISRVLEEIGPRPVELLKDKTVGVRPLQALAKRLDLRPEEVRRLSELAHAARLVSRGEPHGYEGNFLALTEEGAQWADLSLADQWRRILEAWIYSPWNPQAPGRTLSPDARSTSVPQLRERILQIFLHARVPLDSAQFHEELRFAAPLVSSHTAVATIEALVHEAEWIGAVAKGQATRVLIEGPAAAAALTPEPVDHFLIQADMTILVPGPLVPSAHRTLVSMADLESPGLASVYRLSEESIRRAMDSGLSAPEILAFLKERGDVPQSVAYLVEDSAKRHGTLRSGVALSYLRSEDPALLELAVRSLSELRRLAPTVAVSDLHVGELLEKLRAHGLSPAAEDATGATLNATAQPALVPTPAPKKPRPHPADPQRAIAALRASASQPSPTQPEAAELDILQAAARGRRTVLITYADKAGNPRKREITPLSVAGGQVDGTSADGATIRFPLHRITSVKLT</sequence>
<reference evidence="4 6" key="2">
    <citation type="submission" date="2019-06" db="EMBL/GenBank/DDBJ databases">
        <title>Whole genome shotgun sequence of Corynebacterium flavescens NBRC 14136.</title>
        <authorList>
            <person name="Hosoyama A."/>
            <person name="Uohara A."/>
            <person name="Ohji S."/>
            <person name="Ichikawa N."/>
        </authorList>
    </citation>
    <scope>NUCLEOTIDE SEQUENCE [LARGE SCALE GENOMIC DNA]</scope>
    <source>
        <strain evidence="4 6">NBRC 14136</strain>
    </source>
</reference>
<reference evidence="3 5" key="1">
    <citation type="submission" date="2014-08" db="EMBL/GenBank/DDBJ databases">
        <title>Complete genome sequence of Corynebacterium flavescens OJ8(T)(=DSM 20296(T)), isolated from cheese.</title>
        <authorList>
            <person name="Ruckert C."/>
            <person name="Albersmeier A."/>
            <person name="Winkler A."/>
            <person name="Kalinowski J."/>
        </authorList>
    </citation>
    <scope>NUCLEOTIDE SEQUENCE [LARGE SCALE GENOMIC DNA]</scope>
    <source>
        <strain evidence="3 5">OJ8</strain>
    </source>
</reference>
<feature type="domain" description="Helicase XPB/Ssl2 N-terminal" evidence="2">
    <location>
        <begin position="430"/>
        <end position="538"/>
    </location>
</feature>
<feature type="region of interest" description="Disordered" evidence="1">
    <location>
        <begin position="585"/>
        <end position="604"/>
    </location>
</feature>
<evidence type="ECO:0000259" key="2">
    <source>
        <dbReference type="Pfam" id="PF13625"/>
    </source>
</evidence>
<dbReference type="RefSeq" id="WP_075729402.1">
    <property type="nucleotide sequence ID" value="NZ_BJNB01000022.1"/>
</dbReference>
<dbReference type="EMBL" id="BJNB01000022">
    <property type="protein sequence ID" value="GEB98009.1"/>
    <property type="molecule type" value="Genomic_DNA"/>
</dbReference>
<dbReference type="Proteomes" id="UP000315353">
    <property type="component" value="Unassembled WGS sequence"/>
</dbReference>
<gene>
    <name evidence="4" type="ORF">CFL01nite_15040</name>
    <name evidence="3" type="ORF">CFLV_03860</name>
</gene>
<evidence type="ECO:0000313" key="4">
    <source>
        <dbReference type="EMBL" id="GEB98009.1"/>
    </source>
</evidence>
<evidence type="ECO:0000313" key="6">
    <source>
        <dbReference type="Proteomes" id="UP000315353"/>
    </source>
</evidence>
<accession>A0A1L7CKK3</accession>
<evidence type="ECO:0000256" key="1">
    <source>
        <dbReference type="SAM" id="MobiDB-lite"/>
    </source>
</evidence>
<dbReference type="Pfam" id="PF13625">
    <property type="entry name" value="Helicase_C_3"/>
    <property type="match status" value="1"/>
</dbReference>
<dbReference type="STRING" id="28028.CFLV_03860"/>
<dbReference type="KEGG" id="cfc:CFLV_03860"/>
<dbReference type="AlphaFoldDB" id="A0A1L7CKK3"/>
<proteinExistence type="predicted"/>
<dbReference type="EMBL" id="CP009246">
    <property type="protein sequence ID" value="APT86406.1"/>
    <property type="molecule type" value="Genomic_DNA"/>
</dbReference>
<dbReference type="PROSITE" id="PS52050">
    <property type="entry name" value="WYL"/>
    <property type="match status" value="1"/>
</dbReference>
<protein>
    <recommendedName>
        <fullName evidence="2">Helicase XPB/Ssl2 N-terminal domain-containing protein</fullName>
    </recommendedName>
</protein>